<dbReference type="Gene3D" id="1.10.2000.10">
    <property type="entry name" value="Frizzled cysteine-rich domain"/>
    <property type="match status" value="1"/>
</dbReference>
<evidence type="ECO:0000256" key="2">
    <source>
        <dbReference type="ARBA" id="ARBA00008077"/>
    </source>
</evidence>
<feature type="domain" description="G-protein coupled receptors family 2 profile 2" evidence="13">
    <location>
        <begin position="243"/>
        <end position="565"/>
    </location>
</feature>
<feature type="disulfide bond" evidence="9">
    <location>
        <begin position="60"/>
        <end position="121"/>
    </location>
</feature>
<dbReference type="Pfam" id="PF01534">
    <property type="entry name" value="Frizzled"/>
    <property type="match status" value="2"/>
</dbReference>
<name>A0A226ERX2_FOLCA</name>
<feature type="chain" id="PRO_5012827433" evidence="11">
    <location>
        <begin position="27"/>
        <end position="583"/>
    </location>
</feature>
<keyword evidence="6 10" id="KW-0472">Membrane</keyword>
<evidence type="ECO:0000259" key="13">
    <source>
        <dbReference type="PROSITE" id="PS50261"/>
    </source>
</evidence>
<dbReference type="STRING" id="158441.A0A226ERX2"/>
<dbReference type="PRINTS" id="PR00489">
    <property type="entry name" value="FRIZZLED"/>
</dbReference>
<evidence type="ECO:0000256" key="5">
    <source>
        <dbReference type="ARBA" id="ARBA00022989"/>
    </source>
</evidence>
<evidence type="ECO:0000313" key="14">
    <source>
        <dbReference type="EMBL" id="OXA60000.1"/>
    </source>
</evidence>
<keyword evidence="11" id="KW-0732">Signal</keyword>
<keyword evidence="3" id="KW-0217">Developmental protein</keyword>
<dbReference type="SMART" id="SM00063">
    <property type="entry name" value="FRI"/>
    <property type="match status" value="1"/>
</dbReference>
<keyword evidence="5 10" id="KW-1133">Transmembrane helix</keyword>
<evidence type="ECO:0000256" key="9">
    <source>
        <dbReference type="PROSITE-ProRule" id="PRU00090"/>
    </source>
</evidence>
<dbReference type="InterPro" id="IPR020067">
    <property type="entry name" value="Frizzled_dom"/>
</dbReference>
<dbReference type="Proteomes" id="UP000198287">
    <property type="component" value="Unassembled WGS sequence"/>
</dbReference>
<dbReference type="EMBL" id="LNIX01000002">
    <property type="protein sequence ID" value="OXA60000.1"/>
    <property type="molecule type" value="Genomic_DNA"/>
</dbReference>
<feature type="transmembrane region" description="Helical" evidence="10">
    <location>
        <begin position="491"/>
        <end position="516"/>
    </location>
</feature>
<feature type="signal peptide" evidence="11">
    <location>
        <begin position="1"/>
        <end position="26"/>
    </location>
</feature>
<evidence type="ECO:0000256" key="6">
    <source>
        <dbReference type="ARBA" id="ARBA00023136"/>
    </source>
</evidence>
<gene>
    <name evidence="14" type="ORF">Fcan01_06107</name>
</gene>
<evidence type="ECO:0000256" key="3">
    <source>
        <dbReference type="ARBA" id="ARBA00022473"/>
    </source>
</evidence>
<dbReference type="GO" id="GO:0035567">
    <property type="term" value="P:non-canonical Wnt signaling pathway"/>
    <property type="evidence" value="ECO:0007669"/>
    <property type="project" value="TreeGrafter"/>
</dbReference>
<evidence type="ECO:0000256" key="11">
    <source>
        <dbReference type="SAM" id="SignalP"/>
    </source>
</evidence>
<dbReference type="GO" id="GO:0005886">
    <property type="term" value="C:plasma membrane"/>
    <property type="evidence" value="ECO:0007669"/>
    <property type="project" value="TreeGrafter"/>
</dbReference>
<keyword evidence="7 9" id="KW-1015">Disulfide bond</keyword>
<evidence type="ECO:0000256" key="10">
    <source>
        <dbReference type="SAM" id="Phobius"/>
    </source>
</evidence>
<feature type="transmembrane region" description="Helical" evidence="10">
    <location>
        <begin position="323"/>
        <end position="350"/>
    </location>
</feature>
<feature type="transmembrane region" description="Helical" evidence="10">
    <location>
        <begin position="244"/>
        <end position="269"/>
    </location>
</feature>
<evidence type="ECO:0000256" key="7">
    <source>
        <dbReference type="ARBA" id="ARBA00023157"/>
    </source>
</evidence>
<dbReference type="PROSITE" id="PS50261">
    <property type="entry name" value="G_PROTEIN_RECEP_F2_4"/>
    <property type="match status" value="1"/>
</dbReference>
<dbReference type="InterPro" id="IPR017981">
    <property type="entry name" value="GPCR_2-like_7TM"/>
</dbReference>
<evidence type="ECO:0000256" key="4">
    <source>
        <dbReference type="ARBA" id="ARBA00022692"/>
    </source>
</evidence>
<dbReference type="PANTHER" id="PTHR11309">
    <property type="entry name" value="FRIZZLED"/>
    <property type="match status" value="1"/>
</dbReference>
<comment type="similarity">
    <text evidence="2">Belongs to the G-protein coupled receptor Fz/Smo family.</text>
</comment>
<dbReference type="GO" id="GO:0060070">
    <property type="term" value="P:canonical Wnt signaling pathway"/>
    <property type="evidence" value="ECO:0007669"/>
    <property type="project" value="TreeGrafter"/>
</dbReference>
<comment type="subcellular location">
    <subcellularLocation>
        <location evidence="1">Membrane</location>
        <topology evidence="1">Multi-pass membrane protein</topology>
    </subcellularLocation>
</comment>
<evidence type="ECO:0000313" key="15">
    <source>
        <dbReference type="Proteomes" id="UP000198287"/>
    </source>
</evidence>
<evidence type="ECO:0000256" key="1">
    <source>
        <dbReference type="ARBA" id="ARBA00004141"/>
    </source>
</evidence>
<accession>A0A226ERX2</accession>
<dbReference type="OrthoDB" id="10053709at2759"/>
<comment type="caution">
    <text evidence="14">The sequence shown here is derived from an EMBL/GenBank/DDBJ whole genome shotgun (WGS) entry which is preliminary data.</text>
</comment>
<dbReference type="AlphaFoldDB" id="A0A226ERX2"/>
<feature type="disulfide bond" evidence="9">
    <location>
        <begin position="135"/>
        <end position="159"/>
    </location>
</feature>
<dbReference type="InterPro" id="IPR036790">
    <property type="entry name" value="Frizzled_dom_sf"/>
</dbReference>
<feature type="transmembrane region" description="Helical" evidence="10">
    <location>
        <begin position="362"/>
        <end position="387"/>
    </location>
</feature>
<dbReference type="InterPro" id="IPR015526">
    <property type="entry name" value="Frizzled/SFRP"/>
</dbReference>
<dbReference type="Pfam" id="PF01392">
    <property type="entry name" value="Fz"/>
    <property type="match status" value="1"/>
</dbReference>
<dbReference type="SMART" id="SM01330">
    <property type="entry name" value="Frizzled"/>
    <property type="match status" value="1"/>
</dbReference>
<dbReference type="SUPFAM" id="SSF63501">
    <property type="entry name" value="Frizzled cysteine-rich domain"/>
    <property type="match status" value="1"/>
</dbReference>
<feature type="transmembrane region" description="Helical" evidence="10">
    <location>
        <begin position="407"/>
        <end position="433"/>
    </location>
</feature>
<dbReference type="PANTHER" id="PTHR11309:SF47">
    <property type="entry name" value="FRIZZLED"/>
    <property type="match status" value="1"/>
</dbReference>
<dbReference type="Gene3D" id="1.20.1070.10">
    <property type="entry name" value="Rhodopsin 7-helix transmembrane proteins"/>
    <property type="match status" value="1"/>
</dbReference>
<dbReference type="InterPro" id="IPR000539">
    <property type="entry name" value="Frizzled/Smoothened_7TM"/>
</dbReference>
<evidence type="ECO:0000259" key="12">
    <source>
        <dbReference type="PROSITE" id="PS50038"/>
    </source>
</evidence>
<evidence type="ECO:0000256" key="8">
    <source>
        <dbReference type="ARBA" id="ARBA00023170"/>
    </source>
</evidence>
<feature type="disulfide bond" evidence="9">
    <location>
        <begin position="68"/>
        <end position="114"/>
    </location>
</feature>
<feature type="transmembrane region" description="Helical" evidence="10">
    <location>
        <begin position="542"/>
        <end position="564"/>
    </location>
</feature>
<dbReference type="GO" id="GO:0042813">
    <property type="term" value="F:Wnt receptor activity"/>
    <property type="evidence" value="ECO:0007669"/>
    <property type="project" value="TreeGrafter"/>
</dbReference>
<reference evidence="14 15" key="1">
    <citation type="submission" date="2015-12" db="EMBL/GenBank/DDBJ databases">
        <title>The genome of Folsomia candida.</title>
        <authorList>
            <person name="Faddeeva A."/>
            <person name="Derks M.F."/>
            <person name="Anvar Y."/>
            <person name="Smit S."/>
            <person name="Van Straalen N."/>
            <person name="Roelofs D."/>
        </authorList>
    </citation>
    <scope>NUCLEOTIDE SEQUENCE [LARGE SCALE GENOMIC DNA]</scope>
    <source>
        <strain evidence="14 15">VU population</strain>
        <tissue evidence="14">Whole body</tissue>
    </source>
</reference>
<protein>
    <submittedName>
        <fullName evidence="14">Frizzled-1</fullName>
    </submittedName>
</protein>
<feature type="transmembrane region" description="Helical" evidence="10">
    <location>
        <begin position="281"/>
        <end position="303"/>
    </location>
</feature>
<comment type="caution">
    <text evidence="9">Lacks conserved residue(s) required for the propagation of feature annotation.</text>
</comment>
<dbReference type="PROSITE" id="PS50038">
    <property type="entry name" value="FZ"/>
    <property type="match status" value="1"/>
</dbReference>
<dbReference type="GO" id="GO:0017147">
    <property type="term" value="F:Wnt-protein binding"/>
    <property type="evidence" value="ECO:0007669"/>
    <property type="project" value="TreeGrafter"/>
</dbReference>
<feature type="domain" description="FZ" evidence="12">
    <location>
        <begin position="55"/>
        <end position="172"/>
    </location>
</feature>
<keyword evidence="15" id="KW-1185">Reference proteome</keyword>
<sequence length="583" mass="64084">MKMNAKSSSLLWTLSIFVLSNSVVHSFSATMPGAGGRDRSDVEFGHHHDHSQGSKTGARCEEVTIPMCKDMPYNKTILPNLMGHATQEEAGYEVHQYYALVKVQCSPSLKIFLCSLFSPFCNILHEPLPPCRSLCEAVRNGCEHVLLTFGLPWPDYFDCSRFPLHNELCVNGDIPPQILPPAGSNDSYSHHAIPTTDSPRGYSPQHLSCPSDWSDPEHSISSVGHELQECGPPCSIFTPHQKQVASYVVGVVASVTLISSLFTVFTAILDPTRFHYPDRAIVHIAVCYVGLGVCYIIGAFGSSEISCSKGFIVLGPGSASCTLLFMFTYFLTFSSHIWWVLLSLTWYLSAGLTWGGEAIADYSLYFHLSAWGISAFVTMASVALGYVEGDPLAGPCSLGVQRSTELQYFMMFPLIALIVIGTIFFVLGFFGLFRIRGEIKRSSTIMSTASDKVFVGSAGGQRSLLGWDQQHQNITSEQPSRRGPAAGFEILMARIGVFSVFFLLTSLAFLVALFYISTPLSEGGVLMPIIGSQSHRDNQLLFIMYLVRYIANLGFGCALIIWVLSWKTLMTWKRAICGPTVNK</sequence>
<keyword evidence="8" id="KW-0675">Receptor</keyword>
<keyword evidence="4 10" id="KW-0812">Transmembrane</keyword>
<organism evidence="14 15">
    <name type="scientific">Folsomia candida</name>
    <name type="common">Springtail</name>
    <dbReference type="NCBI Taxonomy" id="158441"/>
    <lineage>
        <taxon>Eukaryota</taxon>
        <taxon>Metazoa</taxon>
        <taxon>Ecdysozoa</taxon>
        <taxon>Arthropoda</taxon>
        <taxon>Hexapoda</taxon>
        <taxon>Collembola</taxon>
        <taxon>Entomobryomorpha</taxon>
        <taxon>Isotomoidea</taxon>
        <taxon>Isotomidae</taxon>
        <taxon>Proisotominae</taxon>
        <taxon>Folsomia</taxon>
    </lineage>
</organism>
<proteinExistence type="inferred from homology"/>
<dbReference type="OMA" id="VPDHGYC"/>